<organism evidence="1">
    <name type="scientific">Rhizophora mucronata</name>
    <name type="common">Asiatic mangrove</name>
    <dbReference type="NCBI Taxonomy" id="61149"/>
    <lineage>
        <taxon>Eukaryota</taxon>
        <taxon>Viridiplantae</taxon>
        <taxon>Streptophyta</taxon>
        <taxon>Embryophyta</taxon>
        <taxon>Tracheophyta</taxon>
        <taxon>Spermatophyta</taxon>
        <taxon>Magnoliopsida</taxon>
        <taxon>eudicotyledons</taxon>
        <taxon>Gunneridae</taxon>
        <taxon>Pentapetalae</taxon>
        <taxon>rosids</taxon>
        <taxon>fabids</taxon>
        <taxon>Malpighiales</taxon>
        <taxon>Rhizophoraceae</taxon>
        <taxon>Rhizophora</taxon>
    </lineage>
</organism>
<reference evidence="1" key="1">
    <citation type="submission" date="2018-02" db="EMBL/GenBank/DDBJ databases">
        <title>Rhizophora mucronata_Transcriptome.</title>
        <authorList>
            <person name="Meera S.P."/>
            <person name="Sreeshan A."/>
            <person name="Augustine A."/>
        </authorList>
    </citation>
    <scope>NUCLEOTIDE SEQUENCE</scope>
    <source>
        <tissue evidence="1">Leaf</tissue>
    </source>
</reference>
<protein>
    <submittedName>
        <fullName evidence="1">Protein translocase</fullName>
    </submittedName>
</protein>
<name>A0A2P2NK90_RHIMU</name>
<proteinExistence type="predicted"/>
<evidence type="ECO:0000313" key="1">
    <source>
        <dbReference type="EMBL" id="MBX42844.1"/>
    </source>
</evidence>
<sequence length="48" mass="5353">MASGAPCWSSELFFSLATSSSESFFLLLDSSFNCFFKYSVSRYSSSSR</sequence>
<accession>A0A2P2NK90</accession>
<dbReference type="EMBL" id="GGEC01062360">
    <property type="protein sequence ID" value="MBX42844.1"/>
    <property type="molecule type" value="Transcribed_RNA"/>
</dbReference>
<dbReference type="AlphaFoldDB" id="A0A2P2NK90"/>